<dbReference type="EC" id="6.3.1.5" evidence="8 10"/>
<dbReference type="OrthoDB" id="9799210at2"/>
<dbReference type="GO" id="GO:0009435">
    <property type="term" value="P:NAD+ biosynthetic process"/>
    <property type="evidence" value="ECO:0007669"/>
    <property type="project" value="UniProtKB-UniRule"/>
</dbReference>
<evidence type="ECO:0000256" key="4">
    <source>
        <dbReference type="ARBA" id="ARBA00022741"/>
    </source>
</evidence>
<feature type="binding site" evidence="8">
    <location>
        <position position="182"/>
    </location>
    <ligand>
        <name>ATP</name>
        <dbReference type="ChEBI" id="CHEBI:30616"/>
    </ligand>
</feature>
<dbReference type="RefSeq" id="WP_014769577.1">
    <property type="nucleotide sequence ID" value="NC_018002.1"/>
</dbReference>
<dbReference type="InterPro" id="IPR022310">
    <property type="entry name" value="NAD/GMP_synthase"/>
</dbReference>
<feature type="binding site" evidence="8">
    <location>
        <begin position="30"/>
        <end position="37"/>
    </location>
    <ligand>
        <name>ATP</name>
        <dbReference type="ChEBI" id="CHEBI:30616"/>
    </ligand>
</feature>
<dbReference type="HOGENOM" id="CLU_059327_1_2_7"/>
<gene>
    <name evidence="8" type="primary">nadE</name>
    <name evidence="12" type="ordered locus">Sulba_1410</name>
</gene>
<evidence type="ECO:0000256" key="9">
    <source>
        <dbReference type="RuleBase" id="RU003811"/>
    </source>
</evidence>
<dbReference type="Proteomes" id="UP000006176">
    <property type="component" value="Chromosome"/>
</dbReference>
<evidence type="ECO:0000313" key="13">
    <source>
        <dbReference type="Proteomes" id="UP000006176"/>
    </source>
</evidence>
<dbReference type="PANTHER" id="PTHR23090:SF9">
    <property type="entry name" value="GLUTAMINE-DEPENDENT NAD(+) SYNTHETASE"/>
    <property type="match status" value="1"/>
</dbReference>
<proteinExistence type="inferred from homology"/>
<comment type="subunit">
    <text evidence="8">Homodimer.</text>
</comment>
<feature type="binding site" description="in other chain" evidence="8">
    <location>
        <position position="111"/>
    </location>
    <ligand>
        <name>deamido-NAD(+)</name>
        <dbReference type="ChEBI" id="CHEBI:58437"/>
        <note>ligand shared between two neighboring subunits</note>
    </ligand>
</feature>
<keyword evidence="7 8" id="KW-0520">NAD</keyword>
<dbReference type="FunFam" id="3.40.50.620:FF:000106">
    <property type="entry name" value="Glutamine-dependent NAD(+) synthetase"/>
    <property type="match status" value="1"/>
</dbReference>
<evidence type="ECO:0000256" key="1">
    <source>
        <dbReference type="ARBA" id="ARBA00005859"/>
    </source>
</evidence>
<keyword evidence="4 8" id="KW-0547">Nucleotide-binding</keyword>
<dbReference type="PANTHER" id="PTHR23090">
    <property type="entry name" value="NH 3 /GLUTAMINE-DEPENDENT NAD + SYNTHETASE"/>
    <property type="match status" value="1"/>
</dbReference>
<dbReference type="Pfam" id="PF02540">
    <property type="entry name" value="NAD_synthase"/>
    <property type="match status" value="1"/>
</dbReference>
<feature type="domain" description="NAD/GMP synthase" evidence="11">
    <location>
        <begin position="10"/>
        <end position="246"/>
    </location>
</feature>
<dbReference type="GO" id="GO:0004359">
    <property type="term" value="F:glutaminase activity"/>
    <property type="evidence" value="ECO:0007669"/>
    <property type="project" value="InterPro"/>
</dbReference>
<organism evidence="12 13">
    <name type="scientific">Sulfurospirillum barnesii (strain ATCC 700032 / DSM 10660 / SES-3)</name>
    <dbReference type="NCBI Taxonomy" id="760154"/>
    <lineage>
        <taxon>Bacteria</taxon>
        <taxon>Pseudomonadati</taxon>
        <taxon>Campylobacterota</taxon>
        <taxon>Epsilonproteobacteria</taxon>
        <taxon>Campylobacterales</taxon>
        <taxon>Sulfurospirillaceae</taxon>
        <taxon>Sulfurospirillum</taxon>
    </lineage>
</organism>
<protein>
    <recommendedName>
        <fullName evidence="8 10">NH(3)-dependent NAD(+) synthetase</fullName>
        <ecNumber evidence="8 10">6.3.1.5</ecNumber>
    </recommendedName>
</protein>
<comment type="function">
    <text evidence="8">Catalyzes the ATP-dependent amidation of deamido-NAD to form NAD. Uses ammonia as a nitrogen source.</text>
</comment>
<keyword evidence="3 8" id="KW-0479">Metal-binding</keyword>
<evidence type="ECO:0000256" key="3">
    <source>
        <dbReference type="ARBA" id="ARBA00022723"/>
    </source>
</evidence>
<evidence type="ECO:0000259" key="11">
    <source>
        <dbReference type="Pfam" id="PF02540"/>
    </source>
</evidence>
<feature type="binding site" evidence="8">
    <location>
        <position position="36"/>
    </location>
    <ligand>
        <name>Mg(2+)</name>
        <dbReference type="ChEBI" id="CHEBI:18420"/>
    </ligand>
</feature>
<evidence type="ECO:0000256" key="10">
    <source>
        <dbReference type="RuleBase" id="RU003812"/>
    </source>
</evidence>
<dbReference type="eggNOG" id="COG0171">
    <property type="taxonomic scope" value="Bacteria"/>
</dbReference>
<feature type="binding site" evidence="8">
    <location>
        <position position="136"/>
    </location>
    <ligand>
        <name>Mg(2+)</name>
        <dbReference type="ChEBI" id="CHEBI:18420"/>
    </ligand>
</feature>
<dbReference type="GO" id="GO:0008795">
    <property type="term" value="F:NAD+ synthase activity"/>
    <property type="evidence" value="ECO:0007669"/>
    <property type="project" value="UniProtKB-UniRule"/>
</dbReference>
<dbReference type="GO" id="GO:0005737">
    <property type="term" value="C:cytoplasm"/>
    <property type="evidence" value="ECO:0007669"/>
    <property type="project" value="InterPro"/>
</dbReference>
<comment type="catalytic activity">
    <reaction evidence="8 10">
        <text>deamido-NAD(+) + NH4(+) + ATP = AMP + diphosphate + NAD(+) + H(+)</text>
        <dbReference type="Rhea" id="RHEA:21188"/>
        <dbReference type="ChEBI" id="CHEBI:15378"/>
        <dbReference type="ChEBI" id="CHEBI:28938"/>
        <dbReference type="ChEBI" id="CHEBI:30616"/>
        <dbReference type="ChEBI" id="CHEBI:33019"/>
        <dbReference type="ChEBI" id="CHEBI:57540"/>
        <dbReference type="ChEBI" id="CHEBI:58437"/>
        <dbReference type="ChEBI" id="CHEBI:456215"/>
        <dbReference type="EC" id="6.3.1.5"/>
    </reaction>
</comment>
<evidence type="ECO:0000256" key="7">
    <source>
        <dbReference type="ARBA" id="ARBA00023027"/>
    </source>
</evidence>
<dbReference type="UniPathway" id="UPA00253">
    <property type="reaction ID" value="UER00333"/>
</dbReference>
<dbReference type="PATRIC" id="fig|760154.4.peg.1414"/>
<keyword evidence="5 8" id="KW-0067">ATP-binding</keyword>
<dbReference type="CDD" id="cd00553">
    <property type="entry name" value="NAD_synthase"/>
    <property type="match status" value="1"/>
</dbReference>
<comment type="caution">
    <text evidence="8">Lacks conserved residue(s) required for the propagation of feature annotation.</text>
</comment>
<feature type="binding site" evidence="8">
    <location>
        <position position="160"/>
    </location>
    <ligand>
        <name>ATP</name>
        <dbReference type="ChEBI" id="CHEBI:30616"/>
    </ligand>
</feature>
<dbReference type="HAMAP" id="MF_00193">
    <property type="entry name" value="NadE_ammonia_dep"/>
    <property type="match status" value="1"/>
</dbReference>
<dbReference type="InterPro" id="IPR022926">
    <property type="entry name" value="NH(3)-dep_NAD(+)_synth"/>
</dbReference>
<dbReference type="STRING" id="760154.Sulba_1410"/>
<dbReference type="EMBL" id="CP003333">
    <property type="protein sequence ID" value="AFL68699.1"/>
    <property type="molecule type" value="Genomic_DNA"/>
</dbReference>
<name>I3XXM5_SULBS</name>
<dbReference type="KEGG" id="sba:Sulba_1410"/>
<keyword evidence="2 8" id="KW-0436">Ligase</keyword>
<dbReference type="GO" id="GO:0003952">
    <property type="term" value="F:NAD+ synthase (glutamine-hydrolyzing) activity"/>
    <property type="evidence" value="ECO:0007669"/>
    <property type="project" value="InterPro"/>
</dbReference>
<comment type="pathway">
    <text evidence="8">Cofactor biosynthesis; NAD(+) biosynthesis; NAD(+) from deamido-NAD(+) (ammonia route): step 1/1.</text>
</comment>
<dbReference type="InterPro" id="IPR003694">
    <property type="entry name" value="NAD_synthase"/>
</dbReference>
<dbReference type="GO" id="GO:0005524">
    <property type="term" value="F:ATP binding"/>
    <property type="evidence" value="ECO:0007669"/>
    <property type="project" value="UniProtKB-UniRule"/>
</dbReference>
<evidence type="ECO:0000256" key="2">
    <source>
        <dbReference type="ARBA" id="ARBA00022598"/>
    </source>
</evidence>
<dbReference type="Gene3D" id="3.40.50.620">
    <property type="entry name" value="HUPs"/>
    <property type="match status" value="1"/>
</dbReference>
<evidence type="ECO:0000256" key="8">
    <source>
        <dbReference type="HAMAP-Rule" id="MF_00193"/>
    </source>
</evidence>
<dbReference type="GO" id="GO:0046872">
    <property type="term" value="F:metal ion binding"/>
    <property type="evidence" value="ECO:0007669"/>
    <property type="project" value="UniProtKB-KW"/>
</dbReference>
<evidence type="ECO:0000313" key="12">
    <source>
        <dbReference type="EMBL" id="AFL68699.1"/>
    </source>
</evidence>
<keyword evidence="6 8" id="KW-0460">Magnesium</keyword>
<sequence length="255" mass="27907">MKTYASLEKYLISFLQDEVKKAGFAKVILGISGGVDSAVVAILAKKAFNENFLGVMLPSSTSSKASLEHATELCEKFSIPVEKISIGALSDTYFQDKKEASKLRIGNFCARMRMAVLYDISARENALVLGTSNKSEILLGYGTIFGDLACAINPIGELFKTEIFEFAAHLGVPSSILTKAPSADLWENQKDEEEFGFSYAQIDTVLMAHMKEHKTKAALVASGFESSLVEMIFERIEKNSFKGKLPLIAPVIDIK</sequence>
<dbReference type="NCBIfam" id="TIGR00552">
    <property type="entry name" value="nadE"/>
    <property type="match status" value="1"/>
</dbReference>
<evidence type="ECO:0000256" key="5">
    <source>
        <dbReference type="ARBA" id="ARBA00022840"/>
    </source>
</evidence>
<dbReference type="AlphaFoldDB" id="I3XXM5"/>
<accession>I3XXM5</accession>
<keyword evidence="13" id="KW-1185">Reference proteome</keyword>
<feature type="binding site" evidence="8">
    <location>
        <position position="131"/>
    </location>
    <ligand>
        <name>ATP</name>
        <dbReference type="ChEBI" id="CHEBI:30616"/>
    </ligand>
</feature>
<comment type="similarity">
    <text evidence="1 8 9">Belongs to the NAD synthetase family.</text>
</comment>
<evidence type="ECO:0000256" key="6">
    <source>
        <dbReference type="ARBA" id="ARBA00022842"/>
    </source>
</evidence>
<dbReference type="NCBIfam" id="NF010587">
    <property type="entry name" value="PRK13980.1"/>
    <property type="match status" value="1"/>
</dbReference>
<dbReference type="InterPro" id="IPR014729">
    <property type="entry name" value="Rossmann-like_a/b/a_fold"/>
</dbReference>
<reference evidence="12 13" key="1">
    <citation type="submission" date="2012-06" db="EMBL/GenBank/DDBJ databases">
        <title>Complete sequence of Sulfurospirillum barnesii SES-3.</title>
        <authorList>
            <consortium name="US DOE Joint Genome Institute"/>
            <person name="Lucas S."/>
            <person name="Han J."/>
            <person name="Lapidus A."/>
            <person name="Cheng J.-F."/>
            <person name="Goodwin L."/>
            <person name="Pitluck S."/>
            <person name="Peters L."/>
            <person name="Ovchinnikova G."/>
            <person name="Lu M."/>
            <person name="Detter J.C."/>
            <person name="Han C."/>
            <person name="Tapia R."/>
            <person name="Land M."/>
            <person name="Hauser L."/>
            <person name="Kyrpides N."/>
            <person name="Ivanova N."/>
            <person name="Pagani I."/>
            <person name="Stolz J."/>
            <person name="Arkin A."/>
            <person name="Dehal P."/>
            <person name="Oremland R."/>
            <person name="Saltikov C."/>
            <person name="Basu P."/>
            <person name="Hollibaugh J."/>
            <person name="Newman D."/>
            <person name="Stolyar S."/>
            <person name="Hazen T."/>
            <person name="Woyke T."/>
        </authorList>
    </citation>
    <scope>NUCLEOTIDE SEQUENCE [LARGE SCALE GENOMIC DNA]</scope>
    <source>
        <strain evidence="13">ATCC 700032 / DSM 10660 / SES-3</strain>
    </source>
</reference>
<dbReference type="SUPFAM" id="SSF52402">
    <property type="entry name" value="Adenine nucleotide alpha hydrolases-like"/>
    <property type="match status" value="1"/>
</dbReference>